<dbReference type="Proteomes" id="UP001243717">
    <property type="component" value="Unassembled WGS sequence"/>
</dbReference>
<evidence type="ECO:0000313" key="6">
    <source>
        <dbReference type="EMBL" id="MDQ8196137.1"/>
    </source>
</evidence>
<feature type="repeat" description="NHL" evidence="4">
    <location>
        <begin position="173"/>
        <end position="211"/>
    </location>
</feature>
<feature type="repeat" description="NHL" evidence="4">
    <location>
        <begin position="124"/>
        <end position="165"/>
    </location>
</feature>
<dbReference type="RefSeq" id="WP_308986577.1">
    <property type="nucleotide sequence ID" value="NZ_JARXIC010000048.1"/>
</dbReference>
<keyword evidence="1 5" id="KW-0732">Signal</keyword>
<dbReference type="GO" id="GO:0016829">
    <property type="term" value="F:lyase activity"/>
    <property type="evidence" value="ECO:0007669"/>
    <property type="project" value="UniProtKB-KW"/>
</dbReference>
<feature type="chain" id="PRO_5045095418" evidence="5">
    <location>
        <begin position="21"/>
        <end position="307"/>
    </location>
</feature>
<dbReference type="SUPFAM" id="SSF63829">
    <property type="entry name" value="Calcium-dependent phosphotriesterase"/>
    <property type="match status" value="1"/>
</dbReference>
<accession>A0ABU1AMV9</accession>
<evidence type="ECO:0000256" key="4">
    <source>
        <dbReference type="PROSITE-ProRule" id="PRU00504"/>
    </source>
</evidence>
<sequence length="307" mass="33761">MKKVITFTLLIGSLSSYINAANPNTDFSHWHPDPNWGAFANQDMIKVTGIDLDSKGNLYACGGDDEAVHVLDASGKEIARWGNFIVDKHGLRIFDDKVYITDIGSHVVYECSLEGKILRVFGTVGESGLDDEHFYKPTDICIAPNGNIYVSDGYGNSRIVCLNPAGEFLFAWGEPGNGPSQFCHPHNLVITDNKVIVADRDNKRMQIFEMDGTFIEEWNNVGQPYGLDMGSDGLLYVSTVMGPETHCVLVMTLAGQILESFGHKGAGDGGFDVPHSLTISKDVTSLTVGEVQNARVQRWNHKEHTHE</sequence>
<keyword evidence="7" id="KW-1185">Reference proteome</keyword>
<reference evidence="6 7" key="1">
    <citation type="submission" date="2023-04" db="EMBL/GenBank/DDBJ databases">
        <title>A novel bacteria isolated from coastal sediment.</title>
        <authorList>
            <person name="Liu X.-J."/>
            <person name="Du Z.-J."/>
        </authorList>
    </citation>
    <scope>NUCLEOTIDE SEQUENCE [LARGE SCALE GENOMIC DNA]</scope>
    <source>
        <strain evidence="6 7">SDUM461004</strain>
    </source>
</reference>
<protein>
    <submittedName>
        <fullName evidence="6">Peptidyl-alpha-hydroxyglycine alpha-amidating lyase family protein</fullName>
    </submittedName>
</protein>
<dbReference type="InterPro" id="IPR001258">
    <property type="entry name" value="NHL_repeat"/>
</dbReference>
<feature type="signal peptide" evidence="5">
    <location>
        <begin position="1"/>
        <end position="20"/>
    </location>
</feature>
<dbReference type="CDD" id="cd14958">
    <property type="entry name" value="NHL_PAL_like"/>
    <property type="match status" value="1"/>
</dbReference>
<name>A0ABU1AMV9_9BACT</name>
<evidence type="ECO:0000256" key="1">
    <source>
        <dbReference type="ARBA" id="ARBA00022729"/>
    </source>
</evidence>
<dbReference type="EMBL" id="JARXIC010000048">
    <property type="protein sequence ID" value="MDQ8196137.1"/>
    <property type="molecule type" value="Genomic_DNA"/>
</dbReference>
<dbReference type="InterPro" id="IPR011042">
    <property type="entry name" value="6-blade_b-propeller_TolB-like"/>
</dbReference>
<evidence type="ECO:0000256" key="2">
    <source>
        <dbReference type="ARBA" id="ARBA00022737"/>
    </source>
</evidence>
<organism evidence="6 7">
    <name type="scientific">Thalassobacterium sedimentorum</name>
    <dbReference type="NCBI Taxonomy" id="3041258"/>
    <lineage>
        <taxon>Bacteria</taxon>
        <taxon>Pseudomonadati</taxon>
        <taxon>Verrucomicrobiota</taxon>
        <taxon>Opitutia</taxon>
        <taxon>Puniceicoccales</taxon>
        <taxon>Coraliomargaritaceae</taxon>
        <taxon>Thalassobacterium</taxon>
    </lineage>
</organism>
<evidence type="ECO:0000313" key="7">
    <source>
        <dbReference type="Proteomes" id="UP001243717"/>
    </source>
</evidence>
<proteinExistence type="predicted"/>
<comment type="caution">
    <text evidence="6">The sequence shown here is derived from an EMBL/GenBank/DDBJ whole genome shotgun (WGS) entry which is preliminary data.</text>
</comment>
<keyword evidence="3" id="KW-0325">Glycoprotein</keyword>
<evidence type="ECO:0000256" key="5">
    <source>
        <dbReference type="SAM" id="SignalP"/>
    </source>
</evidence>
<keyword evidence="2" id="KW-0677">Repeat</keyword>
<gene>
    <name evidence="6" type="ORF">QEH59_17005</name>
</gene>
<dbReference type="Gene3D" id="2.120.10.30">
    <property type="entry name" value="TolB, C-terminal domain"/>
    <property type="match status" value="2"/>
</dbReference>
<dbReference type="PANTHER" id="PTHR10680">
    <property type="entry name" value="PEPTIDYL-GLYCINE ALPHA-AMIDATING MONOOXYGENASE"/>
    <property type="match status" value="1"/>
</dbReference>
<dbReference type="Pfam" id="PF01436">
    <property type="entry name" value="NHL"/>
    <property type="match status" value="2"/>
</dbReference>
<dbReference type="PROSITE" id="PS51125">
    <property type="entry name" value="NHL"/>
    <property type="match status" value="2"/>
</dbReference>
<keyword evidence="6" id="KW-0456">Lyase</keyword>
<evidence type="ECO:0000256" key="3">
    <source>
        <dbReference type="ARBA" id="ARBA00023180"/>
    </source>
</evidence>